<evidence type="ECO:0000313" key="1">
    <source>
        <dbReference type="EMBL" id="ADV84943.1"/>
    </source>
</evidence>
<dbReference type="STRING" id="401053.AciPR4_4198"/>
<dbReference type="SUPFAM" id="SSF55961">
    <property type="entry name" value="Bet v1-like"/>
    <property type="match status" value="1"/>
</dbReference>
<dbReference type="InterPro" id="IPR023393">
    <property type="entry name" value="START-like_dom_sf"/>
</dbReference>
<evidence type="ECO:0000313" key="2">
    <source>
        <dbReference type="Proteomes" id="UP000006844"/>
    </source>
</evidence>
<dbReference type="HOGENOM" id="CLU_112936_0_0_0"/>
<dbReference type="eggNOG" id="COG4276">
    <property type="taxonomic scope" value="Bacteria"/>
</dbReference>
<gene>
    <name evidence="1" type="ordered locus">AciPR4_4198</name>
</gene>
<protein>
    <recommendedName>
        <fullName evidence="3">Cyclase/dehydrase</fullName>
    </recommendedName>
</protein>
<proteinExistence type="predicted"/>
<dbReference type="Proteomes" id="UP000006844">
    <property type="component" value="Chromosome"/>
</dbReference>
<organism evidence="1 2">
    <name type="scientific">Terriglobus saanensis (strain ATCC BAA-1853 / DSM 23119 / SP1PR4)</name>
    <dbReference type="NCBI Taxonomy" id="401053"/>
    <lineage>
        <taxon>Bacteria</taxon>
        <taxon>Pseudomonadati</taxon>
        <taxon>Acidobacteriota</taxon>
        <taxon>Terriglobia</taxon>
        <taxon>Terriglobales</taxon>
        <taxon>Acidobacteriaceae</taxon>
        <taxon>Terriglobus</taxon>
    </lineage>
</organism>
<reference evidence="1 2" key="1">
    <citation type="journal article" date="2012" name="Stand. Genomic Sci.">
        <title>Complete genome sequence of Terriglobus saanensis type strain SP1PR4(T), an Acidobacteria from tundra soil.</title>
        <authorList>
            <person name="Rawat S.R."/>
            <person name="Mannisto M.K."/>
            <person name="Starovoytov V."/>
            <person name="Goodwin L."/>
            <person name="Nolan M."/>
            <person name="Hauser L."/>
            <person name="Land M."/>
            <person name="Davenport K.W."/>
            <person name="Woyke T."/>
            <person name="Haggblom M.M."/>
        </authorList>
    </citation>
    <scope>NUCLEOTIDE SEQUENCE</scope>
    <source>
        <strain evidence="2">ATCC BAA-1853 / DSM 23119 / SP1PR4</strain>
    </source>
</reference>
<accession>E8V652</accession>
<keyword evidence="2" id="KW-1185">Reference proteome</keyword>
<dbReference type="EMBL" id="CP002467">
    <property type="protein sequence ID" value="ADV84943.1"/>
    <property type="molecule type" value="Genomic_DNA"/>
</dbReference>
<name>E8V652_TERSS</name>
<dbReference type="Gene3D" id="3.30.530.20">
    <property type="match status" value="1"/>
</dbReference>
<sequence>MAPVHETILQDSILIRSPIDRVFALSTNVELVHQTLGFKPFPASGRVSFGSRVHWKGWLFGLPQSHHTLITAFDPPHFFQDSQEAGRFAHFHHDHHFTETPEGTLLRDEVHFALPFGALGALVAKHLLEPHVQRLLRARFQLLKHVAEDPNEAWRKYT</sequence>
<dbReference type="KEGG" id="tsa:AciPR4_4198"/>
<evidence type="ECO:0008006" key="3">
    <source>
        <dbReference type="Google" id="ProtNLM"/>
    </source>
</evidence>
<dbReference type="AlphaFoldDB" id="E8V652"/>